<feature type="signal peptide" evidence="1">
    <location>
        <begin position="1"/>
        <end position="20"/>
    </location>
</feature>
<evidence type="ECO:0008006" key="4">
    <source>
        <dbReference type="Google" id="ProtNLM"/>
    </source>
</evidence>
<proteinExistence type="predicted"/>
<name>A0A1B8GN57_9PEZI</name>
<keyword evidence="3" id="KW-1185">Reference proteome</keyword>
<evidence type="ECO:0000313" key="2">
    <source>
        <dbReference type="EMBL" id="OBT97263.1"/>
    </source>
</evidence>
<evidence type="ECO:0000256" key="1">
    <source>
        <dbReference type="SAM" id="SignalP"/>
    </source>
</evidence>
<accession>A0A1B8GN57</accession>
<dbReference type="AlphaFoldDB" id="A0A1B8GN57"/>
<organism evidence="2 3">
    <name type="scientific">Pseudogymnoascus verrucosus</name>
    <dbReference type="NCBI Taxonomy" id="342668"/>
    <lineage>
        <taxon>Eukaryota</taxon>
        <taxon>Fungi</taxon>
        <taxon>Dikarya</taxon>
        <taxon>Ascomycota</taxon>
        <taxon>Pezizomycotina</taxon>
        <taxon>Leotiomycetes</taxon>
        <taxon>Thelebolales</taxon>
        <taxon>Thelebolaceae</taxon>
        <taxon>Pseudogymnoascus</taxon>
    </lineage>
</organism>
<dbReference type="RefSeq" id="XP_018130996.1">
    <property type="nucleotide sequence ID" value="XM_018274203.1"/>
</dbReference>
<dbReference type="Proteomes" id="UP000091956">
    <property type="component" value="Unassembled WGS sequence"/>
</dbReference>
<dbReference type="EMBL" id="KV460223">
    <property type="protein sequence ID" value="OBT97263.1"/>
    <property type="molecule type" value="Genomic_DNA"/>
</dbReference>
<reference evidence="2 3" key="1">
    <citation type="submission" date="2016-03" db="EMBL/GenBank/DDBJ databases">
        <title>Comparative genomics of Pseudogymnoascus destructans, the fungus causing white-nose syndrome of bats.</title>
        <authorList>
            <person name="Palmer J.M."/>
            <person name="Drees K.P."/>
            <person name="Foster J.T."/>
            <person name="Lindner D.L."/>
        </authorList>
    </citation>
    <scope>NUCLEOTIDE SEQUENCE [LARGE SCALE GENOMIC DNA]</scope>
    <source>
        <strain evidence="2 3">UAMH 10579</strain>
    </source>
</reference>
<sequence length="93" mass="10280">MRTQFGALFAIAILAAPAFSDDKKACDQPRYHAPTCCPIEGPCFEPSRLLAIIITESYMKEYCRVLKQVASCCDISVQNPSPSSPYSCKPMEK</sequence>
<protein>
    <recommendedName>
        <fullName evidence="4">Hydrophobin</fullName>
    </recommendedName>
</protein>
<keyword evidence="1" id="KW-0732">Signal</keyword>
<gene>
    <name evidence="2" type="ORF">VE01_04735</name>
</gene>
<feature type="chain" id="PRO_5008608775" description="Hydrophobin" evidence="1">
    <location>
        <begin position="21"/>
        <end position="93"/>
    </location>
</feature>
<reference evidence="3" key="2">
    <citation type="journal article" date="2018" name="Nat. Commun.">
        <title>Extreme sensitivity to ultraviolet light in the fungal pathogen causing white-nose syndrome of bats.</title>
        <authorList>
            <person name="Palmer J.M."/>
            <person name="Drees K.P."/>
            <person name="Foster J.T."/>
            <person name="Lindner D.L."/>
        </authorList>
    </citation>
    <scope>NUCLEOTIDE SEQUENCE [LARGE SCALE GENOMIC DNA]</scope>
    <source>
        <strain evidence="3">UAMH 10579</strain>
    </source>
</reference>
<dbReference type="GeneID" id="28838121"/>
<evidence type="ECO:0000313" key="3">
    <source>
        <dbReference type="Proteomes" id="UP000091956"/>
    </source>
</evidence>